<dbReference type="EMBL" id="CAJVCH010323523">
    <property type="protein sequence ID" value="CAG7786708.1"/>
    <property type="molecule type" value="Genomic_DNA"/>
</dbReference>
<organism evidence="1 2">
    <name type="scientific">Allacma fusca</name>
    <dbReference type="NCBI Taxonomy" id="39272"/>
    <lineage>
        <taxon>Eukaryota</taxon>
        <taxon>Metazoa</taxon>
        <taxon>Ecdysozoa</taxon>
        <taxon>Arthropoda</taxon>
        <taxon>Hexapoda</taxon>
        <taxon>Collembola</taxon>
        <taxon>Symphypleona</taxon>
        <taxon>Sminthuridae</taxon>
        <taxon>Allacma</taxon>
    </lineage>
</organism>
<dbReference type="Proteomes" id="UP000708208">
    <property type="component" value="Unassembled WGS sequence"/>
</dbReference>
<evidence type="ECO:0000313" key="1">
    <source>
        <dbReference type="EMBL" id="CAG7786708.1"/>
    </source>
</evidence>
<comment type="caution">
    <text evidence="1">The sequence shown here is derived from an EMBL/GenBank/DDBJ whole genome shotgun (WGS) entry which is preliminary data.</text>
</comment>
<accession>A0A8J2L2Z0</accession>
<protein>
    <submittedName>
        <fullName evidence="1">Uncharacterized protein</fullName>
    </submittedName>
</protein>
<feature type="non-terminal residue" evidence="1">
    <location>
        <position position="1"/>
    </location>
</feature>
<sequence length="42" mass="4703">HPSIEVLSGPARDMELLPIELLQDVIEQVAMTFEKKNKVLGI</sequence>
<gene>
    <name evidence="1" type="ORF">AFUS01_LOCUS25264</name>
</gene>
<proteinExistence type="predicted"/>
<keyword evidence="2" id="KW-1185">Reference proteome</keyword>
<evidence type="ECO:0000313" key="2">
    <source>
        <dbReference type="Proteomes" id="UP000708208"/>
    </source>
</evidence>
<reference evidence="1" key="1">
    <citation type="submission" date="2021-06" db="EMBL/GenBank/DDBJ databases">
        <authorList>
            <person name="Hodson N. C."/>
            <person name="Mongue J. A."/>
            <person name="Jaron S. K."/>
        </authorList>
    </citation>
    <scope>NUCLEOTIDE SEQUENCE</scope>
</reference>
<name>A0A8J2L2Z0_9HEXA</name>
<dbReference type="AlphaFoldDB" id="A0A8J2L2Z0"/>